<evidence type="ECO:0000256" key="2">
    <source>
        <dbReference type="ARBA" id="ARBA00022490"/>
    </source>
</evidence>
<dbReference type="InterPro" id="IPR003108">
    <property type="entry name" value="GAR_dom"/>
</dbReference>
<dbReference type="Gene3D" id="3.30.920.20">
    <property type="entry name" value="Gas2-like domain"/>
    <property type="match status" value="1"/>
</dbReference>
<name>A0A1E3HV10_9TREE</name>
<keyword evidence="3" id="KW-0206">Cytoskeleton</keyword>
<accession>A0A1E3HV10</accession>
<dbReference type="OrthoDB" id="10017054at2759"/>
<evidence type="ECO:0000256" key="1">
    <source>
        <dbReference type="ARBA" id="ARBA00004245"/>
    </source>
</evidence>
<dbReference type="PROSITE" id="PS51460">
    <property type="entry name" value="GAR"/>
    <property type="match status" value="1"/>
</dbReference>
<evidence type="ECO:0000256" key="4">
    <source>
        <dbReference type="SAM" id="MobiDB-lite"/>
    </source>
</evidence>
<gene>
    <name evidence="5" type="ORF">L203_102758</name>
</gene>
<evidence type="ECO:0000313" key="5">
    <source>
        <dbReference type="EMBL" id="WVN87575.1"/>
    </source>
</evidence>
<reference evidence="5" key="2">
    <citation type="journal article" date="2022" name="Elife">
        <title>Obligate sexual reproduction of a homothallic fungus closely related to the Cryptococcus pathogenic species complex.</title>
        <authorList>
            <person name="Passer A.R."/>
            <person name="Clancey S.A."/>
            <person name="Shea T."/>
            <person name="David-Palma M."/>
            <person name="Averette A.F."/>
            <person name="Boekhout T."/>
            <person name="Porcel B.M."/>
            <person name="Nowrousian M."/>
            <person name="Cuomo C.A."/>
            <person name="Sun S."/>
            <person name="Heitman J."/>
            <person name="Coelho M.A."/>
        </authorList>
    </citation>
    <scope>NUCLEOTIDE SEQUENCE</scope>
    <source>
        <strain evidence="5">CBS 7841</strain>
    </source>
</reference>
<reference evidence="5" key="1">
    <citation type="submission" date="2016-06" db="EMBL/GenBank/DDBJ databases">
        <authorList>
            <person name="Cuomo C."/>
            <person name="Litvintseva A."/>
            <person name="Heitman J."/>
            <person name="Chen Y."/>
            <person name="Sun S."/>
            <person name="Springer D."/>
            <person name="Dromer F."/>
            <person name="Young S."/>
            <person name="Zeng Q."/>
            <person name="Chapman S."/>
            <person name="Gujja S."/>
            <person name="Saif S."/>
            <person name="Birren B."/>
        </authorList>
    </citation>
    <scope>NUCLEOTIDE SEQUENCE</scope>
    <source>
        <strain evidence="5">CBS 7841</strain>
    </source>
</reference>
<reference evidence="5" key="3">
    <citation type="submission" date="2024-01" db="EMBL/GenBank/DDBJ databases">
        <authorList>
            <person name="Coelho M.A."/>
            <person name="David-Palma M."/>
            <person name="Shea T."/>
            <person name="Sun S."/>
            <person name="Cuomo C.A."/>
            <person name="Heitman J."/>
        </authorList>
    </citation>
    <scope>NUCLEOTIDE SEQUENCE</scope>
    <source>
        <strain evidence="5">CBS 7841</strain>
    </source>
</reference>
<feature type="region of interest" description="Disordered" evidence="4">
    <location>
        <begin position="1268"/>
        <end position="1288"/>
    </location>
</feature>
<dbReference type="GO" id="GO:0005856">
    <property type="term" value="C:cytoskeleton"/>
    <property type="evidence" value="ECO:0007669"/>
    <property type="project" value="UniProtKB-SubCell"/>
</dbReference>
<keyword evidence="6" id="KW-1185">Reference proteome</keyword>
<keyword evidence="2" id="KW-0963">Cytoplasm</keyword>
<dbReference type="GeneID" id="91086969"/>
<evidence type="ECO:0000313" key="6">
    <source>
        <dbReference type="Proteomes" id="UP000094043"/>
    </source>
</evidence>
<dbReference type="InterPro" id="IPR036534">
    <property type="entry name" value="GAR_dom_sf"/>
</dbReference>
<organism evidence="5 6">
    <name type="scientific">Cryptococcus depauperatus CBS 7841</name>
    <dbReference type="NCBI Taxonomy" id="1295531"/>
    <lineage>
        <taxon>Eukaryota</taxon>
        <taxon>Fungi</taxon>
        <taxon>Dikarya</taxon>
        <taxon>Basidiomycota</taxon>
        <taxon>Agaricomycotina</taxon>
        <taxon>Tremellomycetes</taxon>
        <taxon>Tremellales</taxon>
        <taxon>Cryptococcaceae</taxon>
        <taxon>Cryptococcus</taxon>
    </lineage>
</organism>
<feature type="compositionally biased region" description="Polar residues" evidence="4">
    <location>
        <begin position="1350"/>
        <end position="1374"/>
    </location>
</feature>
<dbReference type="GO" id="GO:0008017">
    <property type="term" value="F:microtubule binding"/>
    <property type="evidence" value="ECO:0007669"/>
    <property type="project" value="InterPro"/>
</dbReference>
<dbReference type="Pfam" id="PF02187">
    <property type="entry name" value="GAS2"/>
    <property type="match status" value="1"/>
</dbReference>
<dbReference type="RefSeq" id="XP_066068275.1">
    <property type="nucleotide sequence ID" value="XM_066212178.1"/>
</dbReference>
<sequence length="1627" mass="183170">MLNVAEQADELRDLSSEDAQELQAFLEKRRWFEGKLKSLEDIPPLYPFTHPELRKPSLDEDDTTFVRKGAADSPWQLPDYDQVKRWKIEREIFEQQVLEFDDGDLNRIKEKTRMVTLQPLTPPSTQLVSITLDLVVLIDRILSLLRRRKLLLDLTSLRLQWDEIRWQVMSEVWALEKEVDEMVRNRSKWVPIDIIIPDPTHASDPDSQSCLGSSKADLKSISIYPKAESLCTLESEGKMSALTARLSAAPQGFVKSEKPLHHPLLHSQLVNLRIRQQNLTSTQLAQSGALLDRIIDIASHLKNLGSTSGPSNTLDEIENGAVPEKLLDLQDDLDASVEELGNKISWCEELEGHRKLSEAHHFSSIQAHQAGQVLLEHLRDALSQPSTSTHHQHLSRLLEDTQKYLPAPITSFFPRPSHPAYPENEEYNEKVVCTLISAREEALKIIEKGQYGLEWYLCILRTREDMLDKHREIQKSELQLQYLTNLLENGKDNRTRPNMNDESCLIENIKQWAEAVPEWSEQASHAIRQAEFVSQQAIVSISKYKSIINTPPKPIRDIFIKTVNDNAAVDDVESAADRLLELRQQSSLAVNHAKQDLECLTVGQIIMQKSITVKKHALVLLFELEECIQLSAYPSRQNSRQTLSQIEERIEEHSKELEHDVAVPLSSFNILVKTQERSLPAVCLHLSKTFSALKDQQSTIQQLLHSAVRVQKQAKIVHEVDEEAKKMLEKVSAIQEEIDQVGNSGQGDLAEASLAKIEGLENDAQIWESTLIERITLLTTHVQPATEYRDLPTVNLHSDLPMTPPLSRPASPLHVPVSDPIASKARTPLDLSCLDQIVRNTINSHVLQVHSAIACCKLACRSTILNFWTIQCLHTREELDQSILSQQITHNNFKIRTTLLDETHTLPISDSAPKEMIQAVKATQALILAQSKKHKGNFEIILKRMKEMVEDKLSWFGEMDRKVVKEHQTALDTDRSIVMNAVEDIEQTKRAVDDLLHKAHARLKTIENTIESATSSPSTQTHDVFGPRVIKQIGTSPPARARTPSNHIDVSIKELMEALGKLRIDRLVEPTLEDLQAIPVLRRLPTTKTAVQIKERVEEIAKQTGALATTSLDSSSSNVDELKESLISSQKLLSKLRNLAEFGQCVDYCDTTFNQLLEIVDEYNDSYKTRLLELQDIGEHTFQSMMDASELVKRDRRVIGEVKRLARTRRDLDILAEDCLYAARKDTDVDDAALDITRTESVISIASTVYPYSPASSRSRLPRLSMSGIKCTPRSTSTPLQTFPRPYPNTLTSANFARNRAISDTPSRILLGGSHTVSGSSLTRSRGYLDSNGLADIFKNAQEPEVRPFKSSTTVRPRLSKTQSASATSGNSQPLHGFSQRLRRIRRLPSTSFKKSKEYIPDPQNKLDVAVGKIVNKLDFDIPVRAATQTSTTMKPVGWQDQSGQYWIGSEGKAKLCFCRILRSRMVMVRVGGGWVELSKFLLDHFAEVMTIEATNFRCPQSSSTSLVNLGNPIVPRSSSHTLQSGLQSLSISRSYRSLKVSSSSQKTTIPSRSPSFPHDFHSFLPSQKSLQLSSNTEQSSPHTPVSRRNCGVVPNLSSHPTSEDKLLSREQSPLRTCQSMKKTPKF</sequence>
<dbReference type="SMART" id="SM00243">
    <property type="entry name" value="GAS2"/>
    <property type="match status" value="1"/>
</dbReference>
<feature type="compositionally biased region" description="Polar residues" evidence="4">
    <location>
        <begin position="1610"/>
        <end position="1627"/>
    </location>
</feature>
<dbReference type="Proteomes" id="UP000094043">
    <property type="component" value="Chromosome 3"/>
</dbReference>
<protein>
    <submittedName>
        <fullName evidence="5">Uncharacterized protein</fullName>
    </submittedName>
</protein>
<feature type="region of interest" description="Disordered" evidence="4">
    <location>
        <begin position="1571"/>
        <end position="1627"/>
    </location>
</feature>
<proteinExistence type="predicted"/>
<feature type="compositionally biased region" description="Polar residues" evidence="4">
    <location>
        <begin position="1571"/>
        <end position="1584"/>
    </location>
</feature>
<dbReference type="VEuPathDB" id="FungiDB:L203_05977"/>
<dbReference type="KEGG" id="cdep:91086969"/>
<dbReference type="EMBL" id="CP143786">
    <property type="protein sequence ID" value="WVN87575.1"/>
    <property type="molecule type" value="Genomic_DNA"/>
</dbReference>
<dbReference type="SUPFAM" id="SSF143575">
    <property type="entry name" value="GAS2 domain-like"/>
    <property type="match status" value="1"/>
</dbReference>
<evidence type="ECO:0000256" key="3">
    <source>
        <dbReference type="ARBA" id="ARBA00023212"/>
    </source>
</evidence>
<comment type="subcellular location">
    <subcellularLocation>
        <location evidence="1">Cytoplasm</location>
        <location evidence="1">Cytoskeleton</location>
    </subcellularLocation>
</comment>
<feature type="region of interest" description="Disordered" evidence="4">
    <location>
        <begin position="1345"/>
        <end position="1379"/>
    </location>
</feature>